<keyword evidence="5" id="KW-0862">Zinc</keyword>
<dbReference type="Pfam" id="PF13639">
    <property type="entry name" value="zf-RING_2"/>
    <property type="match status" value="1"/>
</dbReference>
<feature type="domain" description="RING-type" evidence="11">
    <location>
        <begin position="105"/>
        <end position="147"/>
    </location>
</feature>
<keyword evidence="2" id="KW-0808">Transferase</keyword>
<comment type="similarity">
    <text evidence="8">Belongs to the RING-type zinc finger family. ATL subfamily.</text>
</comment>
<dbReference type="GO" id="GO:0008270">
    <property type="term" value="F:zinc ion binding"/>
    <property type="evidence" value="ECO:0007669"/>
    <property type="project" value="UniProtKB-KW"/>
</dbReference>
<dbReference type="SUPFAM" id="SSF57850">
    <property type="entry name" value="RING/U-box"/>
    <property type="match status" value="1"/>
</dbReference>
<keyword evidence="6 10" id="KW-1133">Transmembrane helix</keyword>
<evidence type="ECO:0000256" key="10">
    <source>
        <dbReference type="SAM" id="Phobius"/>
    </source>
</evidence>
<dbReference type="Gene3D" id="3.30.40.10">
    <property type="entry name" value="Zinc/RING finger domain, C3HC4 (zinc finger)"/>
    <property type="match status" value="1"/>
</dbReference>
<dbReference type="GO" id="GO:0016567">
    <property type="term" value="P:protein ubiquitination"/>
    <property type="evidence" value="ECO:0007669"/>
    <property type="project" value="UniProtKB-UniPathway"/>
</dbReference>
<reference evidence="12" key="1">
    <citation type="submission" date="2015-07" db="EMBL/GenBank/DDBJ databases">
        <title>Transcriptome Assembly of Anthurium amnicola.</title>
        <authorList>
            <person name="Suzuki J."/>
        </authorList>
    </citation>
    <scope>NUCLEOTIDE SEQUENCE</scope>
</reference>
<evidence type="ECO:0000256" key="5">
    <source>
        <dbReference type="ARBA" id="ARBA00022833"/>
    </source>
</evidence>
<evidence type="ECO:0000256" key="1">
    <source>
        <dbReference type="ARBA" id="ARBA00004167"/>
    </source>
</evidence>
<dbReference type="PROSITE" id="PS50089">
    <property type="entry name" value="ZF_RING_2"/>
    <property type="match status" value="1"/>
</dbReference>
<sequence>MASQEPGSQMIQWHYGEVDDKNFQLRGRSSSILLLVVVVALLIFFILICLYAKWACRLATVAAVSDHRPAPAPRRLALVVAGLDRETIDSFPVHVMSAPADEAQCPICLCNLVEGEKVKVLPGCSHGFHPECVDEWLKGQSSCPLCRASLTPAASPHQPAALV</sequence>
<dbReference type="UniPathway" id="UPA00143"/>
<keyword evidence="4" id="KW-0479">Metal-binding</keyword>
<dbReference type="GO" id="GO:0016020">
    <property type="term" value="C:membrane"/>
    <property type="evidence" value="ECO:0007669"/>
    <property type="project" value="UniProtKB-SubCell"/>
</dbReference>
<dbReference type="PANTHER" id="PTHR46905:SF7">
    <property type="entry name" value="RING-H2 FINGER PROTEIN ATL78"/>
    <property type="match status" value="1"/>
</dbReference>
<evidence type="ECO:0000256" key="2">
    <source>
        <dbReference type="ARBA" id="ARBA00022679"/>
    </source>
</evidence>
<dbReference type="CDD" id="cd16461">
    <property type="entry name" value="RING-H2_EL5-like"/>
    <property type="match status" value="1"/>
</dbReference>
<evidence type="ECO:0000313" key="12">
    <source>
        <dbReference type="EMBL" id="JAT50966.1"/>
    </source>
</evidence>
<feature type="transmembrane region" description="Helical" evidence="10">
    <location>
        <begin position="32"/>
        <end position="54"/>
    </location>
</feature>
<comment type="subcellular location">
    <subcellularLocation>
        <location evidence="1">Membrane</location>
        <topology evidence="1">Single-pass membrane protein</topology>
    </subcellularLocation>
</comment>
<evidence type="ECO:0000256" key="6">
    <source>
        <dbReference type="ARBA" id="ARBA00022989"/>
    </source>
</evidence>
<keyword evidence="7 10" id="KW-0472">Membrane</keyword>
<dbReference type="EMBL" id="GDJX01016970">
    <property type="protein sequence ID" value="JAT50966.1"/>
    <property type="molecule type" value="Transcribed_RNA"/>
</dbReference>
<evidence type="ECO:0000259" key="11">
    <source>
        <dbReference type="PROSITE" id="PS50089"/>
    </source>
</evidence>
<dbReference type="AlphaFoldDB" id="A0A1D1Y8J2"/>
<evidence type="ECO:0000256" key="7">
    <source>
        <dbReference type="ARBA" id="ARBA00023136"/>
    </source>
</evidence>
<gene>
    <name evidence="12" type="primary">ATL66</name>
    <name evidence="12" type="ORF">g.38723</name>
</gene>
<dbReference type="InterPro" id="IPR001841">
    <property type="entry name" value="Znf_RING"/>
</dbReference>
<accession>A0A1D1Y8J2</accession>
<proteinExistence type="inferred from homology"/>
<protein>
    <submittedName>
        <fullName evidence="12">RING-H2 finger protein ATL66</fullName>
    </submittedName>
</protein>
<organism evidence="12">
    <name type="scientific">Anthurium amnicola</name>
    <dbReference type="NCBI Taxonomy" id="1678845"/>
    <lineage>
        <taxon>Eukaryota</taxon>
        <taxon>Viridiplantae</taxon>
        <taxon>Streptophyta</taxon>
        <taxon>Embryophyta</taxon>
        <taxon>Tracheophyta</taxon>
        <taxon>Spermatophyta</taxon>
        <taxon>Magnoliopsida</taxon>
        <taxon>Liliopsida</taxon>
        <taxon>Araceae</taxon>
        <taxon>Pothoideae</taxon>
        <taxon>Potheae</taxon>
        <taxon>Anthurium</taxon>
    </lineage>
</organism>
<dbReference type="InterPro" id="IPR013083">
    <property type="entry name" value="Znf_RING/FYVE/PHD"/>
</dbReference>
<dbReference type="InterPro" id="IPR044602">
    <property type="entry name" value="ATL10/ATL72-79-like"/>
</dbReference>
<name>A0A1D1Y8J2_9ARAE</name>
<evidence type="ECO:0000256" key="3">
    <source>
        <dbReference type="ARBA" id="ARBA00022692"/>
    </source>
</evidence>
<keyword evidence="3 10" id="KW-0812">Transmembrane</keyword>
<dbReference type="PANTHER" id="PTHR46905">
    <property type="entry name" value="RING-H2 FINGER PROTEIN ATL78"/>
    <property type="match status" value="1"/>
</dbReference>
<evidence type="ECO:0000256" key="9">
    <source>
        <dbReference type="PROSITE-ProRule" id="PRU00175"/>
    </source>
</evidence>
<dbReference type="SMART" id="SM00184">
    <property type="entry name" value="RING"/>
    <property type="match status" value="1"/>
</dbReference>
<dbReference type="GO" id="GO:0016740">
    <property type="term" value="F:transferase activity"/>
    <property type="evidence" value="ECO:0007669"/>
    <property type="project" value="UniProtKB-KW"/>
</dbReference>
<evidence type="ECO:0000256" key="4">
    <source>
        <dbReference type="ARBA" id="ARBA00022723"/>
    </source>
</evidence>
<keyword evidence="9" id="KW-0863">Zinc-finger</keyword>
<evidence type="ECO:0000256" key="8">
    <source>
        <dbReference type="ARBA" id="ARBA00024209"/>
    </source>
</evidence>